<keyword evidence="3" id="KW-1185">Reference proteome</keyword>
<reference evidence="3" key="1">
    <citation type="submission" date="2013-01" db="EMBL/GenBank/DDBJ databases">
        <title>Draft Genome Sequence of a Mulberry Tree, Morus notabilis C.K. Schneid.</title>
        <authorList>
            <person name="He N."/>
            <person name="Zhao S."/>
        </authorList>
    </citation>
    <scope>NUCLEOTIDE SEQUENCE</scope>
</reference>
<dbReference type="EMBL" id="KE344356">
    <property type="protein sequence ID" value="EXB58198.1"/>
    <property type="molecule type" value="Genomic_DNA"/>
</dbReference>
<evidence type="ECO:0000313" key="2">
    <source>
        <dbReference type="EMBL" id="EXB58198.1"/>
    </source>
</evidence>
<name>W9R652_9ROSA</name>
<evidence type="ECO:0000313" key="3">
    <source>
        <dbReference type="Proteomes" id="UP000030645"/>
    </source>
</evidence>
<keyword evidence="1" id="KW-0732">Signal</keyword>
<gene>
    <name evidence="2" type="ORF">L484_026401</name>
</gene>
<dbReference type="AlphaFoldDB" id="W9R652"/>
<accession>W9R652</accession>
<feature type="signal peptide" evidence="1">
    <location>
        <begin position="1"/>
        <end position="17"/>
    </location>
</feature>
<proteinExistence type="predicted"/>
<organism evidence="2 3">
    <name type="scientific">Morus notabilis</name>
    <dbReference type="NCBI Taxonomy" id="981085"/>
    <lineage>
        <taxon>Eukaryota</taxon>
        <taxon>Viridiplantae</taxon>
        <taxon>Streptophyta</taxon>
        <taxon>Embryophyta</taxon>
        <taxon>Tracheophyta</taxon>
        <taxon>Spermatophyta</taxon>
        <taxon>Magnoliopsida</taxon>
        <taxon>eudicotyledons</taxon>
        <taxon>Gunneridae</taxon>
        <taxon>Pentapetalae</taxon>
        <taxon>rosids</taxon>
        <taxon>fabids</taxon>
        <taxon>Rosales</taxon>
        <taxon>Moraceae</taxon>
        <taxon>Moreae</taxon>
        <taxon>Morus</taxon>
    </lineage>
</organism>
<protein>
    <submittedName>
        <fullName evidence="2">Uncharacterized protein</fullName>
    </submittedName>
</protein>
<dbReference type="Proteomes" id="UP000030645">
    <property type="component" value="Unassembled WGS sequence"/>
</dbReference>
<evidence type="ECO:0000256" key="1">
    <source>
        <dbReference type="SAM" id="SignalP"/>
    </source>
</evidence>
<sequence>MALISLIVFMVGATCFAFQKAPSPSIQEKSRPHILLKIECDYADCALDLDVIWTPALFGYDALKVLTFLKLFMLMRMLQREEDRHHRKYIIFVGAGLRPPIVVLHASNIPQSGDHGNMETTHYRSGRLTLTNLGKWR</sequence>
<feature type="chain" id="PRO_5004928356" evidence="1">
    <location>
        <begin position="18"/>
        <end position="137"/>
    </location>
</feature>